<evidence type="ECO:0000256" key="2">
    <source>
        <dbReference type="ARBA" id="ARBA00022692"/>
    </source>
</evidence>
<organism evidence="7 8">
    <name type="scientific">Sphaceloma murrayae</name>
    <dbReference type="NCBI Taxonomy" id="2082308"/>
    <lineage>
        <taxon>Eukaryota</taxon>
        <taxon>Fungi</taxon>
        <taxon>Dikarya</taxon>
        <taxon>Ascomycota</taxon>
        <taxon>Pezizomycotina</taxon>
        <taxon>Dothideomycetes</taxon>
        <taxon>Dothideomycetidae</taxon>
        <taxon>Myriangiales</taxon>
        <taxon>Elsinoaceae</taxon>
        <taxon>Sphaceloma</taxon>
    </lineage>
</organism>
<dbReference type="InterPro" id="IPR036259">
    <property type="entry name" value="MFS_trans_sf"/>
</dbReference>
<dbReference type="OrthoDB" id="10250282at2759"/>
<feature type="compositionally biased region" description="Polar residues" evidence="5">
    <location>
        <begin position="178"/>
        <end position="191"/>
    </location>
</feature>
<dbReference type="Proteomes" id="UP000243797">
    <property type="component" value="Unassembled WGS sequence"/>
</dbReference>
<evidence type="ECO:0000256" key="5">
    <source>
        <dbReference type="SAM" id="MobiDB-lite"/>
    </source>
</evidence>
<dbReference type="Gene3D" id="1.20.1250.20">
    <property type="entry name" value="MFS general substrate transporter like domains"/>
    <property type="match status" value="1"/>
</dbReference>
<feature type="transmembrane region" description="Helical" evidence="6">
    <location>
        <begin position="614"/>
        <end position="633"/>
    </location>
</feature>
<feature type="transmembrane region" description="Helical" evidence="6">
    <location>
        <begin position="573"/>
        <end position="594"/>
    </location>
</feature>
<feature type="compositionally biased region" description="Basic and acidic residues" evidence="5">
    <location>
        <begin position="1"/>
        <end position="11"/>
    </location>
</feature>
<dbReference type="PANTHER" id="PTHR23502:SF76">
    <property type="entry name" value="POLYAMINE TRANSPORT PROTEIN"/>
    <property type="match status" value="1"/>
</dbReference>
<evidence type="ECO:0000256" key="1">
    <source>
        <dbReference type="ARBA" id="ARBA00004141"/>
    </source>
</evidence>
<feature type="region of interest" description="Disordered" evidence="5">
    <location>
        <begin position="139"/>
        <end position="214"/>
    </location>
</feature>
<dbReference type="GO" id="GO:0022857">
    <property type="term" value="F:transmembrane transporter activity"/>
    <property type="evidence" value="ECO:0007669"/>
    <property type="project" value="TreeGrafter"/>
</dbReference>
<dbReference type="SUPFAM" id="SSF103473">
    <property type="entry name" value="MFS general substrate transporter"/>
    <property type="match status" value="1"/>
</dbReference>
<keyword evidence="4 6" id="KW-0472">Membrane</keyword>
<feature type="compositionally biased region" description="Basic residues" evidence="5">
    <location>
        <begin position="484"/>
        <end position="494"/>
    </location>
</feature>
<sequence>MDHMKPDDKARTPILKRPINRLPWLDGGSNSRDMPGGYDTELSDLSRSVSDYVVTSAGSISSPDLLLRSQPKAQVSHGSLPAVPGSFEVGKGDYTPSTYSNGVETLGNDTDSQNSLPKKDAASYERLVDEPFRLNFQPTPPIIPTRLSSRSSRNQLSVHAPPTISPANGDIGLGPITRTRSFDGNLSSDAPSTRKHHHRSRIVESVDHASSTMQGTMSNLRGLMSEAMRVAEEAEKRNRTQDMTTIFREASIALRNASQVSGQMKSPLQLSDIEMSPTSEEYTADSSSDFGTESSAWDSPRNKQRSDETMPTEHSNSVQSVQTPPSKSPHIDPANEKSSALDQLRVPAQAAGLVSDSEISPGTVTEKSEDTQLGLPYALQRLHQPPSADSIVIDFAYIERQPRQLSINEPVIRGSRGHHHSRLRGHQRSVSRRPQTFREDVDMQPEDISQRPLQPRIREEPVPKLRHVAPDPIPEPRTTSGSGPKRRKPRKRSLLRSPYYDVPDRDPPERPNVTKRHTVVVPVPIAADEVEPTQAPANATMNTGDYSTSIDSRKMKYKRRPIAREWGPLRKRFTAVMACINTAIIGLVAGIYAGEVPKIQYQLADMNHRVILGNVFFYIGLGITTLIAWPLPLLHGRKPYILVALALTLPLQFPQAISVSQFRSPDRRWYVALLLPRAFTGLILGFANVNFIATLFDLFGASLQSRHPHQEIVDDDDIRRQGGGIGLWLGLWSWCFVGSLAVGFLIGAAVTARLPPAWGFYFVVILLAIFLFMNIVAPETRRAPHRRSILHYFDEEDNMQRKIARGEVKLHLAQDGPMY</sequence>
<keyword evidence="3 6" id="KW-1133">Transmembrane helix</keyword>
<dbReference type="PANTHER" id="PTHR23502">
    <property type="entry name" value="MAJOR FACILITATOR SUPERFAMILY"/>
    <property type="match status" value="1"/>
</dbReference>
<keyword evidence="2 6" id="KW-0812">Transmembrane</keyword>
<evidence type="ECO:0000256" key="3">
    <source>
        <dbReference type="ARBA" id="ARBA00022989"/>
    </source>
</evidence>
<dbReference type="STRING" id="2082308.A0A2K1QQU9"/>
<name>A0A2K1QQU9_9PEZI</name>
<comment type="caution">
    <text evidence="7">The sequence shown here is derived from an EMBL/GenBank/DDBJ whole genome shotgun (WGS) entry which is preliminary data.</text>
</comment>
<feature type="compositionally biased region" description="Polar residues" evidence="5">
    <location>
        <begin position="276"/>
        <end position="297"/>
    </location>
</feature>
<feature type="compositionally biased region" description="Polar residues" evidence="5">
    <location>
        <begin position="98"/>
        <end position="116"/>
    </location>
</feature>
<dbReference type="AlphaFoldDB" id="A0A2K1QQU9"/>
<feature type="transmembrane region" description="Helical" evidence="6">
    <location>
        <begin position="758"/>
        <end position="777"/>
    </location>
</feature>
<dbReference type="EMBL" id="NKHZ01000051">
    <property type="protein sequence ID" value="PNS17359.1"/>
    <property type="molecule type" value="Genomic_DNA"/>
</dbReference>
<evidence type="ECO:0000313" key="8">
    <source>
        <dbReference type="Proteomes" id="UP000243797"/>
    </source>
</evidence>
<accession>A0A2K1QQU9</accession>
<feature type="region of interest" description="Disordered" evidence="5">
    <location>
        <begin position="98"/>
        <end position="120"/>
    </location>
</feature>
<reference evidence="7 8" key="1">
    <citation type="submission" date="2017-06" db="EMBL/GenBank/DDBJ databases">
        <title>Draft genome sequence of a variant of Elsinoe murrayae.</title>
        <authorList>
            <person name="Cheng Q."/>
        </authorList>
    </citation>
    <scope>NUCLEOTIDE SEQUENCE [LARGE SCALE GENOMIC DNA]</scope>
    <source>
        <strain evidence="7 8">CQ-2017a</strain>
    </source>
</reference>
<feature type="region of interest" description="Disordered" evidence="5">
    <location>
        <begin position="1"/>
        <end position="43"/>
    </location>
</feature>
<dbReference type="InParanoid" id="A0A2K1QQU9"/>
<feature type="transmembrane region" description="Helical" evidence="6">
    <location>
        <begin position="727"/>
        <end position="752"/>
    </location>
</feature>
<feature type="compositionally biased region" description="Polar residues" evidence="5">
    <location>
        <begin position="312"/>
        <end position="325"/>
    </location>
</feature>
<dbReference type="GO" id="GO:0005886">
    <property type="term" value="C:plasma membrane"/>
    <property type="evidence" value="ECO:0007669"/>
    <property type="project" value="TreeGrafter"/>
</dbReference>
<feature type="region of interest" description="Disordered" evidence="5">
    <location>
        <begin position="412"/>
        <end position="513"/>
    </location>
</feature>
<proteinExistence type="predicted"/>
<protein>
    <submittedName>
        <fullName evidence="7">Uncharacterized protein</fullName>
    </submittedName>
</protein>
<feature type="region of interest" description="Disordered" evidence="5">
    <location>
        <begin position="275"/>
        <end position="338"/>
    </location>
</feature>
<evidence type="ECO:0000313" key="7">
    <source>
        <dbReference type="EMBL" id="PNS17359.1"/>
    </source>
</evidence>
<evidence type="ECO:0000256" key="6">
    <source>
        <dbReference type="SAM" id="Phobius"/>
    </source>
</evidence>
<comment type="subcellular location">
    <subcellularLocation>
        <location evidence="1">Membrane</location>
        <topology evidence="1">Multi-pass membrane protein</topology>
    </subcellularLocation>
</comment>
<feature type="transmembrane region" description="Helical" evidence="6">
    <location>
        <begin position="678"/>
        <end position="699"/>
    </location>
</feature>
<gene>
    <name evidence="7" type="ORF">CAC42_7042</name>
</gene>
<keyword evidence="8" id="KW-1185">Reference proteome</keyword>
<evidence type="ECO:0000256" key="4">
    <source>
        <dbReference type="ARBA" id="ARBA00023136"/>
    </source>
</evidence>
<feature type="compositionally biased region" description="Basic residues" evidence="5">
    <location>
        <begin position="415"/>
        <end position="431"/>
    </location>
</feature>